<protein>
    <submittedName>
        <fullName evidence="2">Uncharacterized protein</fullName>
    </submittedName>
</protein>
<sequence length="235" mass="25197">AKALKADRIQPEQRGRDTHGLTQGSHILSGFRELSLLHALSHVPVDEGPLGIHQVKLVVKASPSLSDGSGVAQHAHGPLDLGQISSRHCSGWLVVDAHLEASGTPVYKLNTPLGLDRCNGHIDIFGNHISTVQQAAGHVLAMARITLDHLIGWLKAGIGNVSHRQLLVVGLLSRDHWGIGGQGEVDTGVRHQVGLELRQVHIQGSIEAHLEFTHDTSPLWSTQPQPTPAHPKAPL</sequence>
<dbReference type="EMBL" id="JARO02003330">
    <property type="protein sequence ID" value="KPP70715.1"/>
    <property type="molecule type" value="Genomic_DNA"/>
</dbReference>
<feature type="compositionally biased region" description="Basic and acidic residues" evidence="1">
    <location>
        <begin position="1"/>
        <end position="19"/>
    </location>
</feature>
<organism evidence="2 3">
    <name type="scientific">Scleropages formosus</name>
    <name type="common">Asian bonytongue</name>
    <name type="synonym">Osteoglossum formosum</name>
    <dbReference type="NCBI Taxonomy" id="113540"/>
    <lineage>
        <taxon>Eukaryota</taxon>
        <taxon>Metazoa</taxon>
        <taxon>Chordata</taxon>
        <taxon>Craniata</taxon>
        <taxon>Vertebrata</taxon>
        <taxon>Euteleostomi</taxon>
        <taxon>Actinopterygii</taxon>
        <taxon>Neopterygii</taxon>
        <taxon>Teleostei</taxon>
        <taxon>Osteoglossocephala</taxon>
        <taxon>Osteoglossomorpha</taxon>
        <taxon>Osteoglossiformes</taxon>
        <taxon>Osteoglossidae</taxon>
        <taxon>Scleropages</taxon>
    </lineage>
</organism>
<proteinExistence type="predicted"/>
<reference evidence="2 3" key="1">
    <citation type="submission" date="2015-08" db="EMBL/GenBank/DDBJ databases">
        <title>The genome of the Asian arowana (Scleropages formosus).</title>
        <authorList>
            <person name="Tan M.H."/>
            <person name="Gan H.M."/>
            <person name="Croft L.J."/>
            <person name="Austin C.M."/>
        </authorList>
    </citation>
    <scope>NUCLEOTIDE SEQUENCE [LARGE SCALE GENOMIC DNA]</scope>
    <source>
        <strain evidence="2">Aro1</strain>
    </source>
</reference>
<name>A0A0P7X8F2_SCLFO</name>
<evidence type="ECO:0000256" key="1">
    <source>
        <dbReference type="SAM" id="MobiDB-lite"/>
    </source>
</evidence>
<feature type="compositionally biased region" description="Pro residues" evidence="1">
    <location>
        <begin position="225"/>
        <end position="235"/>
    </location>
</feature>
<dbReference type="Proteomes" id="UP000034805">
    <property type="component" value="Unassembled WGS sequence"/>
</dbReference>
<feature type="region of interest" description="Disordered" evidence="1">
    <location>
        <begin position="1"/>
        <end position="22"/>
    </location>
</feature>
<evidence type="ECO:0000313" key="2">
    <source>
        <dbReference type="EMBL" id="KPP70715.1"/>
    </source>
</evidence>
<feature type="non-terminal residue" evidence="2">
    <location>
        <position position="1"/>
    </location>
</feature>
<evidence type="ECO:0000313" key="3">
    <source>
        <dbReference type="Proteomes" id="UP000034805"/>
    </source>
</evidence>
<feature type="region of interest" description="Disordered" evidence="1">
    <location>
        <begin position="216"/>
        <end position="235"/>
    </location>
</feature>
<dbReference type="AlphaFoldDB" id="A0A0P7X8F2"/>
<comment type="caution">
    <text evidence="2">The sequence shown here is derived from an EMBL/GenBank/DDBJ whole genome shotgun (WGS) entry which is preliminary data.</text>
</comment>
<accession>A0A0P7X8F2</accession>
<gene>
    <name evidence="2" type="ORF">Z043_110433</name>
</gene>